<comment type="subcellular location">
    <subcellularLocation>
        <location evidence="9">Cytoplasm</location>
    </subcellularLocation>
</comment>
<dbReference type="NCBIfam" id="NF001138">
    <property type="entry name" value="PRK00143.1"/>
    <property type="match status" value="1"/>
</dbReference>
<dbReference type="InterPro" id="IPR004506">
    <property type="entry name" value="MnmA-like"/>
</dbReference>
<keyword evidence="9" id="KW-0963">Cytoplasm</keyword>
<evidence type="ECO:0000259" key="10">
    <source>
        <dbReference type="Pfam" id="PF20258"/>
    </source>
</evidence>
<feature type="region of interest" description="Interaction with tRNA" evidence="9">
    <location>
        <begin position="172"/>
        <end position="174"/>
    </location>
</feature>
<keyword evidence="5 9" id="KW-0067">ATP-binding</keyword>
<keyword evidence="1 9" id="KW-0820">tRNA-binding</keyword>
<evidence type="ECO:0000313" key="13">
    <source>
        <dbReference type="Proteomes" id="UP000178632"/>
    </source>
</evidence>
<dbReference type="GO" id="GO:0005737">
    <property type="term" value="C:cytoplasm"/>
    <property type="evidence" value="ECO:0007669"/>
    <property type="project" value="UniProtKB-SubCell"/>
</dbReference>
<dbReference type="NCBIfam" id="TIGR00420">
    <property type="entry name" value="trmU"/>
    <property type="match status" value="1"/>
</dbReference>
<feature type="domain" description="tRNA-specific 2-thiouridylase MnmA-like central" evidence="11">
    <location>
        <begin position="230"/>
        <end position="305"/>
    </location>
</feature>
<dbReference type="PANTHER" id="PTHR11933:SF5">
    <property type="entry name" value="MITOCHONDRIAL TRNA-SPECIFIC 2-THIOURIDYLASE 1"/>
    <property type="match status" value="1"/>
</dbReference>
<evidence type="ECO:0000256" key="5">
    <source>
        <dbReference type="ARBA" id="ARBA00022840"/>
    </source>
</evidence>
<dbReference type="SUPFAM" id="SSF52402">
    <property type="entry name" value="Adenine nucleotide alpha hydrolases-like"/>
    <property type="match status" value="1"/>
</dbReference>
<evidence type="ECO:0000256" key="1">
    <source>
        <dbReference type="ARBA" id="ARBA00022555"/>
    </source>
</evidence>
<keyword evidence="2 9" id="KW-0808">Transferase</keyword>
<evidence type="ECO:0000259" key="11">
    <source>
        <dbReference type="Pfam" id="PF20259"/>
    </source>
</evidence>
<dbReference type="InterPro" id="IPR014729">
    <property type="entry name" value="Rossmann-like_a/b/a_fold"/>
</dbReference>
<reference evidence="12 13" key="1">
    <citation type="journal article" date="2016" name="Nat. Commun.">
        <title>Thousands of microbial genomes shed light on interconnected biogeochemical processes in an aquifer system.</title>
        <authorList>
            <person name="Anantharaman K."/>
            <person name="Brown C.T."/>
            <person name="Hug L.A."/>
            <person name="Sharon I."/>
            <person name="Castelle C.J."/>
            <person name="Probst A.J."/>
            <person name="Thomas B.C."/>
            <person name="Singh A."/>
            <person name="Wilkins M.J."/>
            <person name="Karaoz U."/>
            <person name="Brodie E.L."/>
            <person name="Williams K.H."/>
            <person name="Hubbard S.S."/>
            <person name="Banfield J.F."/>
        </authorList>
    </citation>
    <scope>NUCLEOTIDE SEQUENCE [LARGE SCALE GENOMIC DNA]</scope>
</reference>
<dbReference type="InterPro" id="IPR046884">
    <property type="entry name" value="MnmA-like_central"/>
</dbReference>
<protein>
    <recommendedName>
        <fullName evidence="9">tRNA-specific 2-thiouridylase MnmA</fullName>
        <ecNumber evidence="9">2.8.1.13</ecNumber>
    </recommendedName>
</protein>
<dbReference type="FunFam" id="2.30.30.280:FF:000001">
    <property type="entry name" value="tRNA-specific 2-thiouridylase MnmA"/>
    <property type="match status" value="1"/>
</dbReference>
<evidence type="ECO:0000256" key="7">
    <source>
        <dbReference type="ARBA" id="ARBA00023157"/>
    </source>
</evidence>
<dbReference type="Gene3D" id="2.40.30.10">
    <property type="entry name" value="Translation factors"/>
    <property type="match status" value="1"/>
</dbReference>
<comment type="function">
    <text evidence="9">Catalyzes the 2-thiolation of uridine at the wobble position (U34) of tRNA, leading to the formation of s(2)U34.</text>
</comment>
<feature type="region of interest" description="Interaction with tRNA" evidence="9">
    <location>
        <begin position="337"/>
        <end position="338"/>
    </location>
</feature>
<feature type="binding site" evidence="9">
    <location>
        <begin position="12"/>
        <end position="19"/>
    </location>
    <ligand>
        <name>ATP</name>
        <dbReference type="ChEBI" id="CHEBI:30616"/>
    </ligand>
</feature>
<keyword evidence="7" id="KW-1015">Disulfide bond</keyword>
<evidence type="ECO:0000256" key="3">
    <source>
        <dbReference type="ARBA" id="ARBA00022694"/>
    </source>
</evidence>
<dbReference type="GO" id="GO:0000049">
    <property type="term" value="F:tRNA binding"/>
    <property type="evidence" value="ECO:0007669"/>
    <property type="project" value="UniProtKB-KW"/>
</dbReference>
<evidence type="ECO:0000313" key="12">
    <source>
        <dbReference type="EMBL" id="OGZ76861.1"/>
    </source>
</evidence>
<dbReference type="Gene3D" id="3.40.50.620">
    <property type="entry name" value="HUPs"/>
    <property type="match status" value="1"/>
</dbReference>
<dbReference type="AlphaFoldDB" id="A0A1G2IR11"/>
<comment type="catalytic activity">
    <reaction evidence="8 9">
        <text>S-sulfanyl-L-cysteinyl-[protein] + uridine(34) in tRNA + AH2 + ATP = 2-thiouridine(34) in tRNA + L-cysteinyl-[protein] + A + AMP + diphosphate + H(+)</text>
        <dbReference type="Rhea" id="RHEA:47032"/>
        <dbReference type="Rhea" id="RHEA-COMP:10131"/>
        <dbReference type="Rhea" id="RHEA-COMP:11726"/>
        <dbReference type="Rhea" id="RHEA-COMP:11727"/>
        <dbReference type="Rhea" id="RHEA-COMP:11728"/>
        <dbReference type="ChEBI" id="CHEBI:13193"/>
        <dbReference type="ChEBI" id="CHEBI:15378"/>
        <dbReference type="ChEBI" id="CHEBI:17499"/>
        <dbReference type="ChEBI" id="CHEBI:29950"/>
        <dbReference type="ChEBI" id="CHEBI:30616"/>
        <dbReference type="ChEBI" id="CHEBI:33019"/>
        <dbReference type="ChEBI" id="CHEBI:61963"/>
        <dbReference type="ChEBI" id="CHEBI:65315"/>
        <dbReference type="ChEBI" id="CHEBI:87170"/>
        <dbReference type="ChEBI" id="CHEBI:456215"/>
        <dbReference type="EC" id="2.8.1.13"/>
    </reaction>
</comment>
<evidence type="ECO:0000256" key="2">
    <source>
        <dbReference type="ARBA" id="ARBA00022679"/>
    </source>
</evidence>
<dbReference type="PANTHER" id="PTHR11933">
    <property type="entry name" value="TRNA 5-METHYLAMINOMETHYL-2-THIOURIDYLATE -METHYLTRANSFERASE"/>
    <property type="match status" value="1"/>
</dbReference>
<dbReference type="Pfam" id="PF20258">
    <property type="entry name" value="tRNA_Me_trans_C"/>
    <property type="match status" value="1"/>
</dbReference>
<organism evidence="12 13">
    <name type="scientific">Candidatus Staskawiczbacteria bacterium RIFCSPLOWO2_12_FULL_37_15</name>
    <dbReference type="NCBI Taxonomy" id="1802218"/>
    <lineage>
        <taxon>Bacteria</taxon>
        <taxon>Candidatus Staskawicziibacteriota</taxon>
    </lineage>
</organism>
<evidence type="ECO:0000256" key="8">
    <source>
        <dbReference type="ARBA" id="ARBA00051542"/>
    </source>
</evidence>
<dbReference type="GO" id="GO:0005524">
    <property type="term" value="F:ATP binding"/>
    <property type="evidence" value="ECO:0007669"/>
    <property type="project" value="UniProtKB-KW"/>
</dbReference>
<dbReference type="InterPro" id="IPR046885">
    <property type="entry name" value="MnmA-like_C"/>
</dbReference>
<comment type="caution">
    <text evidence="9">Lacks conserved residue(s) required for the propagation of feature annotation.</text>
</comment>
<dbReference type="Pfam" id="PF20259">
    <property type="entry name" value="tRNA_Me_trans_M"/>
    <property type="match status" value="1"/>
</dbReference>
<dbReference type="GO" id="GO:0103016">
    <property type="term" value="F:tRNA-uridine 2-sulfurtransferase activity"/>
    <property type="evidence" value="ECO:0007669"/>
    <property type="project" value="UniProtKB-EC"/>
</dbReference>
<accession>A0A1G2IR11</accession>
<dbReference type="EMBL" id="MHPE01000023">
    <property type="protein sequence ID" value="OGZ76861.1"/>
    <property type="molecule type" value="Genomic_DNA"/>
</dbReference>
<feature type="site" description="Interaction with tRNA" evidence="9">
    <location>
        <position position="128"/>
    </location>
</feature>
<dbReference type="CDD" id="cd01998">
    <property type="entry name" value="MnmA_TRMU-like"/>
    <property type="match status" value="1"/>
</dbReference>
<keyword evidence="4 9" id="KW-0547">Nucleotide-binding</keyword>
<feature type="active site" description="Cysteine persulfide intermediate" evidence="9">
    <location>
        <position position="222"/>
    </location>
</feature>
<gene>
    <name evidence="9" type="primary">mnmA</name>
    <name evidence="12" type="ORF">A3G45_00700</name>
</gene>
<dbReference type="HAMAP" id="MF_00144">
    <property type="entry name" value="tRNA_thiouridyl_MnmA"/>
    <property type="match status" value="1"/>
</dbReference>
<keyword evidence="6 9" id="KW-0694">RNA-binding</keyword>
<evidence type="ECO:0000256" key="4">
    <source>
        <dbReference type="ARBA" id="ARBA00022741"/>
    </source>
</evidence>
<evidence type="ECO:0000256" key="6">
    <source>
        <dbReference type="ARBA" id="ARBA00022884"/>
    </source>
</evidence>
<dbReference type="Gene3D" id="2.30.30.280">
    <property type="entry name" value="Adenine nucleotide alpha hydrolases-like domains"/>
    <property type="match status" value="1"/>
</dbReference>
<comment type="similarity">
    <text evidence="9">Belongs to the MnmA/TRMU family.</text>
</comment>
<dbReference type="GO" id="GO:0002143">
    <property type="term" value="P:tRNA wobble position uridine thiolation"/>
    <property type="evidence" value="ECO:0007669"/>
    <property type="project" value="TreeGrafter"/>
</dbReference>
<feature type="binding site" evidence="9">
    <location>
        <position position="127"/>
    </location>
    <ligand>
        <name>ATP</name>
        <dbReference type="ChEBI" id="CHEBI:30616"/>
    </ligand>
</feature>
<dbReference type="Pfam" id="PF03054">
    <property type="entry name" value="tRNA_Me_trans"/>
    <property type="match status" value="1"/>
</dbReference>
<feature type="site" description="Interaction with tRNA" evidence="9">
    <location>
        <position position="366"/>
    </location>
</feature>
<dbReference type="FunFam" id="3.40.50.620:FF:000115">
    <property type="entry name" value="tRNA-specific 2-thiouridylase MnmA"/>
    <property type="match status" value="1"/>
</dbReference>
<keyword evidence="3 9" id="KW-0819">tRNA processing</keyword>
<evidence type="ECO:0000256" key="9">
    <source>
        <dbReference type="HAMAP-Rule" id="MF_00144"/>
    </source>
</evidence>
<sequence>MKSGISKRVFVAMSGGVDSSVSAALLKEAGFDCIGVYMRQWAPNVLGKECLWKQDRQDAMRVCAKLGIPFLTWDFSKEYEKQVGKYMIDSYKKGITPNPDVMCNKIIKFGLFFDKAIKQGADFVATGHYARISGRTQIENPVWSNFYDRRNLTTLKNGKYDYKLLKAKDKNKDQTYFLYEIKKSQLAKIIFPVGNLEKSEVRKLAKKFGLENAEKKDSQGVCFIGKFSMKSFLKNYIKSRKGPIVEQNSLRGKQNYNKVAKVLGEHDGAFYYTIGQRRGLDIKNGKGPYFVVKKDIKKNIIYVGREKDLYSKKAKVKNINWINKPKFFPTLVDARARYRVALKKAELHKNGLLIFKNPDRALTPGQSAVFYLGEELIGGGTIDI</sequence>
<comment type="caution">
    <text evidence="12">The sequence shown here is derived from an EMBL/GenBank/DDBJ whole genome shotgun (WGS) entry which is preliminary data.</text>
</comment>
<name>A0A1G2IR11_9BACT</name>
<dbReference type="InterPro" id="IPR023382">
    <property type="entry name" value="MnmA-like_central_sf"/>
</dbReference>
<feature type="active site" description="Nucleophile" evidence="9">
    <location>
        <position position="103"/>
    </location>
</feature>
<dbReference type="EC" id="2.8.1.13" evidence="9"/>
<proteinExistence type="inferred from homology"/>
<feature type="region of interest" description="Interaction with target base in tRNA" evidence="9">
    <location>
        <begin position="98"/>
        <end position="100"/>
    </location>
</feature>
<dbReference type="Proteomes" id="UP000178632">
    <property type="component" value="Unassembled WGS sequence"/>
</dbReference>
<feature type="binding site" evidence="9">
    <location>
        <position position="38"/>
    </location>
    <ligand>
        <name>ATP</name>
        <dbReference type="ChEBI" id="CHEBI:30616"/>
    </ligand>
</feature>
<feature type="domain" description="tRNA-specific 2-thiouridylase MnmA-like C-terminal" evidence="10">
    <location>
        <begin position="312"/>
        <end position="382"/>
    </location>
</feature>